<dbReference type="InterPro" id="IPR004107">
    <property type="entry name" value="Integrase_SAM-like_N"/>
</dbReference>
<evidence type="ECO:0000259" key="9">
    <source>
        <dbReference type="PROSITE" id="PS51900"/>
    </source>
</evidence>
<accession>A0AAW4W4A9</accession>
<dbReference type="GO" id="GO:0006310">
    <property type="term" value="P:DNA recombination"/>
    <property type="evidence" value="ECO:0007669"/>
    <property type="project" value="UniProtKB-KW"/>
</dbReference>
<organism evidence="10 11">
    <name type="scientific">Agathobaculum butyriciproducens</name>
    <dbReference type="NCBI Taxonomy" id="1628085"/>
    <lineage>
        <taxon>Bacteria</taxon>
        <taxon>Bacillati</taxon>
        <taxon>Bacillota</taxon>
        <taxon>Clostridia</taxon>
        <taxon>Eubacteriales</taxon>
        <taxon>Butyricicoccaceae</taxon>
        <taxon>Agathobaculum</taxon>
    </lineage>
</organism>
<dbReference type="PANTHER" id="PTHR30349">
    <property type="entry name" value="PHAGE INTEGRASE-RELATED"/>
    <property type="match status" value="1"/>
</dbReference>
<evidence type="ECO:0000256" key="3">
    <source>
        <dbReference type="ARBA" id="ARBA00022908"/>
    </source>
</evidence>
<dbReference type="AlphaFoldDB" id="A0AAW4W4A9"/>
<dbReference type="InterPro" id="IPR002104">
    <property type="entry name" value="Integrase_catalytic"/>
</dbReference>
<dbReference type="SUPFAM" id="SSF56349">
    <property type="entry name" value="DNA breaking-rejoining enzymes"/>
    <property type="match status" value="1"/>
</dbReference>
<evidence type="ECO:0000256" key="6">
    <source>
        <dbReference type="PROSITE-ProRule" id="PRU01248"/>
    </source>
</evidence>
<name>A0AAW4W4A9_9FIRM</name>
<feature type="domain" description="Core-binding (CB)" evidence="9">
    <location>
        <begin position="73"/>
        <end position="157"/>
    </location>
</feature>
<dbReference type="InterPro" id="IPR011010">
    <property type="entry name" value="DNA_brk_join_enz"/>
</dbReference>
<dbReference type="GO" id="GO:0015074">
    <property type="term" value="P:DNA integration"/>
    <property type="evidence" value="ECO:0007669"/>
    <property type="project" value="UniProtKB-KW"/>
</dbReference>
<dbReference type="Pfam" id="PF14659">
    <property type="entry name" value="Phage_int_SAM_3"/>
    <property type="match status" value="1"/>
</dbReference>
<sequence>MARKNKKREAGSGSITKRKDGRWQGQYVSDYDPKTGKLRRHTIYGKTQKEVAEKLRAATSSIDNGTFQEPRKITVAEYAAEYMATHVATLTDSTQRSYEKNLRLHILPALGSRRLTDLTHREVQRFASSLSAGGKGLAPKTVHTVFGTLHALLTAAQRDEILQRNVADFCSLPRVTQTRAKAITSAELNQFLDLIRKDEFYYLFFLDIFSGMRQSEILGLRWADIDWNRNSLVVRKQLQQKCKKGDYSYTLIDPKENKQRRIILAETAMLTLQKQRTKQQRQRLAAGPLWNNPFDLVFTNEFGRALNHQTVYKHLKRLLHSCGMGDYTFHSLRHSFATISLENGDDIKTVQTNLGHSTAAFTLKTYAHVSDQMQRSSAARMEELISSLEAVN</sequence>
<reference evidence="10 11" key="1">
    <citation type="submission" date="2021-10" db="EMBL/GenBank/DDBJ databases">
        <title>Anaerobic single-cell dispensing facilitates the cultivation of human gut bacteria.</title>
        <authorList>
            <person name="Afrizal A."/>
        </authorList>
    </citation>
    <scope>NUCLEOTIDE SEQUENCE [LARGE SCALE GENOMIC DNA]</scope>
    <source>
        <strain evidence="10 11">CLA-AA-H270</strain>
    </source>
</reference>
<evidence type="ECO:0000256" key="1">
    <source>
        <dbReference type="ARBA" id="ARBA00003283"/>
    </source>
</evidence>
<evidence type="ECO:0000259" key="8">
    <source>
        <dbReference type="PROSITE" id="PS51898"/>
    </source>
</evidence>
<protein>
    <submittedName>
        <fullName evidence="10">Site-specific integrase</fullName>
    </submittedName>
</protein>
<dbReference type="InterPro" id="IPR013762">
    <property type="entry name" value="Integrase-like_cat_sf"/>
</dbReference>
<evidence type="ECO:0000256" key="4">
    <source>
        <dbReference type="ARBA" id="ARBA00023125"/>
    </source>
</evidence>
<comment type="caution">
    <text evidence="10">The sequence shown here is derived from an EMBL/GenBank/DDBJ whole genome shotgun (WGS) entry which is preliminary data.</text>
</comment>
<keyword evidence="3" id="KW-0229">DNA integration</keyword>
<dbReference type="GO" id="GO:0003677">
    <property type="term" value="F:DNA binding"/>
    <property type="evidence" value="ECO:0007669"/>
    <property type="project" value="UniProtKB-UniRule"/>
</dbReference>
<keyword evidence="5" id="KW-0233">DNA recombination</keyword>
<evidence type="ECO:0000256" key="7">
    <source>
        <dbReference type="SAM" id="MobiDB-lite"/>
    </source>
</evidence>
<keyword evidence="4 6" id="KW-0238">DNA-binding</keyword>
<dbReference type="InterPro" id="IPR044068">
    <property type="entry name" value="CB"/>
</dbReference>
<dbReference type="PROSITE" id="PS51900">
    <property type="entry name" value="CB"/>
    <property type="match status" value="1"/>
</dbReference>
<proteinExistence type="inferred from homology"/>
<dbReference type="InterPro" id="IPR050090">
    <property type="entry name" value="Tyrosine_recombinase_XerCD"/>
</dbReference>
<dbReference type="CDD" id="cd01189">
    <property type="entry name" value="INT_ICEBs1_C_like"/>
    <property type="match status" value="1"/>
</dbReference>
<evidence type="ECO:0000256" key="5">
    <source>
        <dbReference type="ARBA" id="ARBA00023172"/>
    </source>
</evidence>
<dbReference type="Gene3D" id="1.10.443.10">
    <property type="entry name" value="Intergrase catalytic core"/>
    <property type="match status" value="1"/>
</dbReference>
<dbReference type="PANTHER" id="PTHR30349:SF91">
    <property type="entry name" value="INTA PROTEIN"/>
    <property type="match status" value="1"/>
</dbReference>
<dbReference type="InterPro" id="IPR010998">
    <property type="entry name" value="Integrase_recombinase_N"/>
</dbReference>
<feature type="region of interest" description="Disordered" evidence="7">
    <location>
        <begin position="1"/>
        <end position="28"/>
    </location>
</feature>
<evidence type="ECO:0000313" key="11">
    <source>
        <dbReference type="Proteomes" id="UP001298753"/>
    </source>
</evidence>
<keyword evidence="11" id="KW-1185">Reference proteome</keyword>
<gene>
    <name evidence="10" type="ORF">LKD22_11515</name>
</gene>
<comment type="similarity">
    <text evidence="2">Belongs to the 'phage' integrase family.</text>
</comment>
<evidence type="ECO:0000313" key="10">
    <source>
        <dbReference type="EMBL" id="MCC2177741.1"/>
    </source>
</evidence>
<dbReference type="EMBL" id="JAJEPX010000050">
    <property type="protein sequence ID" value="MCC2177741.1"/>
    <property type="molecule type" value="Genomic_DNA"/>
</dbReference>
<evidence type="ECO:0000256" key="2">
    <source>
        <dbReference type="ARBA" id="ARBA00008857"/>
    </source>
</evidence>
<dbReference type="Pfam" id="PF00589">
    <property type="entry name" value="Phage_integrase"/>
    <property type="match status" value="1"/>
</dbReference>
<dbReference type="GeneID" id="98659127"/>
<dbReference type="RefSeq" id="WP_227601160.1">
    <property type="nucleotide sequence ID" value="NZ_JAJEPX010000050.1"/>
</dbReference>
<comment type="function">
    <text evidence="1">Site-specific tyrosine recombinase, which acts by catalyzing the cutting and rejoining of the recombining DNA molecules.</text>
</comment>
<dbReference type="Proteomes" id="UP001298753">
    <property type="component" value="Unassembled WGS sequence"/>
</dbReference>
<dbReference type="PROSITE" id="PS51898">
    <property type="entry name" value="TYR_RECOMBINASE"/>
    <property type="match status" value="1"/>
</dbReference>
<feature type="domain" description="Tyr recombinase" evidence="8">
    <location>
        <begin position="178"/>
        <end position="379"/>
    </location>
</feature>
<dbReference type="Gene3D" id="1.10.150.130">
    <property type="match status" value="1"/>
</dbReference>